<name>A0AAN9B891_9CAEN</name>
<evidence type="ECO:0000259" key="7">
    <source>
        <dbReference type="PROSITE" id="PS50850"/>
    </source>
</evidence>
<evidence type="ECO:0000256" key="5">
    <source>
        <dbReference type="SAM" id="MobiDB-lite"/>
    </source>
</evidence>
<evidence type="ECO:0000256" key="2">
    <source>
        <dbReference type="ARBA" id="ARBA00022692"/>
    </source>
</evidence>
<dbReference type="Proteomes" id="UP001374579">
    <property type="component" value="Unassembled WGS sequence"/>
</dbReference>
<keyword evidence="3 6" id="KW-1133">Transmembrane helix</keyword>
<comment type="subcellular location">
    <subcellularLocation>
        <location evidence="1">Membrane</location>
        <topology evidence="1">Multi-pass membrane protein</topology>
    </subcellularLocation>
</comment>
<dbReference type="PANTHER" id="PTHR43184">
    <property type="entry name" value="MAJOR FACILITATOR SUPERFAMILY TRANSPORTER 16, ISOFORM B"/>
    <property type="match status" value="1"/>
</dbReference>
<dbReference type="Gene3D" id="1.20.1250.20">
    <property type="entry name" value="MFS general substrate transporter like domains"/>
    <property type="match status" value="1"/>
</dbReference>
<accession>A0AAN9B891</accession>
<comment type="caution">
    <text evidence="8">The sequence shown here is derived from an EMBL/GenBank/DDBJ whole genome shotgun (WGS) entry which is preliminary data.</text>
</comment>
<feature type="transmembrane region" description="Helical" evidence="6">
    <location>
        <begin position="198"/>
        <end position="219"/>
    </location>
</feature>
<evidence type="ECO:0000256" key="4">
    <source>
        <dbReference type="ARBA" id="ARBA00023136"/>
    </source>
</evidence>
<dbReference type="AlphaFoldDB" id="A0AAN9B891"/>
<dbReference type="PROSITE" id="PS50850">
    <property type="entry name" value="MFS"/>
    <property type="match status" value="1"/>
</dbReference>
<feature type="domain" description="Major facilitator superfamily (MFS) profile" evidence="7">
    <location>
        <begin position="11"/>
        <end position="385"/>
    </location>
</feature>
<dbReference type="InterPro" id="IPR036259">
    <property type="entry name" value="MFS_trans_sf"/>
</dbReference>
<organism evidence="8 9">
    <name type="scientific">Littorina saxatilis</name>
    <dbReference type="NCBI Taxonomy" id="31220"/>
    <lineage>
        <taxon>Eukaryota</taxon>
        <taxon>Metazoa</taxon>
        <taxon>Spiralia</taxon>
        <taxon>Lophotrochozoa</taxon>
        <taxon>Mollusca</taxon>
        <taxon>Gastropoda</taxon>
        <taxon>Caenogastropoda</taxon>
        <taxon>Littorinimorpha</taxon>
        <taxon>Littorinoidea</taxon>
        <taxon>Littorinidae</taxon>
        <taxon>Littorina</taxon>
    </lineage>
</organism>
<dbReference type="InterPro" id="IPR020846">
    <property type="entry name" value="MFS_dom"/>
</dbReference>
<dbReference type="Pfam" id="PF07690">
    <property type="entry name" value="MFS_1"/>
    <property type="match status" value="1"/>
</dbReference>
<feature type="transmembrane region" description="Helical" evidence="6">
    <location>
        <begin position="104"/>
        <end position="123"/>
    </location>
</feature>
<keyword evidence="9" id="KW-1185">Reference proteome</keyword>
<sequence>MTGVTRYHPEVFFLTFFAYALFHMARKTLSFVKASMVSEWTPTRSPTAGPDLSRPQQTWTRASLFEDGDSAEDFLGVLNATFLFLYALGLYVSGVLADRLDLRLLLGAGMLLSALVIFIFGPVLEWTGGTSQPAYLALMVVNGLLQSTGWPCVVAVMGNWFGKNSRGFVLGLWSASPSVGSIVGALMASAMVDYGYEYSFLLTSSVLFAGGVVVLSGLVSSPREVGLPMPDEDDVKSALEQEPEVDECDNITSKQQKQETKSSSKSSFLPEQMPVPVQSNEQTEDRMSESKKPLWYKTMPLKSYGSTNQQVNFATGTGIEDKSAELGNRSIELKGKIWPVSQQSRATEKIHLLNTTNDEHDQRVSPHHNLALETDTGLSDQPRLA</sequence>
<dbReference type="SUPFAM" id="SSF103473">
    <property type="entry name" value="MFS general substrate transporter"/>
    <property type="match status" value="1"/>
</dbReference>
<evidence type="ECO:0000256" key="3">
    <source>
        <dbReference type="ARBA" id="ARBA00022989"/>
    </source>
</evidence>
<evidence type="ECO:0000256" key="1">
    <source>
        <dbReference type="ARBA" id="ARBA00004141"/>
    </source>
</evidence>
<feature type="transmembrane region" description="Helical" evidence="6">
    <location>
        <begin position="135"/>
        <end position="156"/>
    </location>
</feature>
<feature type="transmembrane region" description="Helical" evidence="6">
    <location>
        <begin position="74"/>
        <end position="92"/>
    </location>
</feature>
<evidence type="ECO:0000256" key="6">
    <source>
        <dbReference type="SAM" id="Phobius"/>
    </source>
</evidence>
<dbReference type="EMBL" id="JBAMIC010000011">
    <property type="protein sequence ID" value="KAK7100431.1"/>
    <property type="molecule type" value="Genomic_DNA"/>
</dbReference>
<gene>
    <name evidence="8" type="ORF">V1264_023391</name>
</gene>
<protein>
    <recommendedName>
        <fullName evidence="7">Major facilitator superfamily (MFS) profile domain-containing protein</fullName>
    </recommendedName>
</protein>
<feature type="region of interest" description="Disordered" evidence="5">
    <location>
        <begin position="225"/>
        <end position="291"/>
    </location>
</feature>
<dbReference type="PANTHER" id="PTHR43184:SF12">
    <property type="entry name" value="SUGAR PHOSPHATE EXCHANGER 3"/>
    <property type="match status" value="1"/>
</dbReference>
<dbReference type="GO" id="GO:0005789">
    <property type="term" value="C:endoplasmic reticulum membrane"/>
    <property type="evidence" value="ECO:0007669"/>
    <property type="project" value="TreeGrafter"/>
</dbReference>
<dbReference type="GO" id="GO:0022857">
    <property type="term" value="F:transmembrane transporter activity"/>
    <property type="evidence" value="ECO:0007669"/>
    <property type="project" value="InterPro"/>
</dbReference>
<evidence type="ECO:0000313" key="8">
    <source>
        <dbReference type="EMBL" id="KAK7100431.1"/>
    </source>
</evidence>
<reference evidence="8 9" key="1">
    <citation type="submission" date="2024-02" db="EMBL/GenBank/DDBJ databases">
        <title>Chromosome-scale genome assembly of the rough periwinkle Littorina saxatilis.</title>
        <authorList>
            <person name="De Jode A."/>
            <person name="Faria R."/>
            <person name="Formenti G."/>
            <person name="Sims Y."/>
            <person name="Smith T.P."/>
            <person name="Tracey A."/>
            <person name="Wood J.M.D."/>
            <person name="Zagrodzka Z.B."/>
            <person name="Johannesson K."/>
            <person name="Butlin R.K."/>
            <person name="Leder E.H."/>
        </authorList>
    </citation>
    <scope>NUCLEOTIDE SEQUENCE [LARGE SCALE GENOMIC DNA]</scope>
    <source>
        <strain evidence="8">Snail1</strain>
        <tissue evidence="8">Muscle</tissue>
    </source>
</reference>
<feature type="transmembrane region" description="Helical" evidence="6">
    <location>
        <begin position="168"/>
        <end position="192"/>
    </location>
</feature>
<proteinExistence type="predicted"/>
<keyword evidence="4 6" id="KW-0472">Membrane</keyword>
<evidence type="ECO:0000313" key="9">
    <source>
        <dbReference type="Proteomes" id="UP001374579"/>
    </source>
</evidence>
<keyword evidence="2 6" id="KW-0812">Transmembrane</keyword>
<dbReference type="InterPro" id="IPR011701">
    <property type="entry name" value="MFS"/>
</dbReference>
<feature type="region of interest" description="Disordered" evidence="5">
    <location>
        <begin position="357"/>
        <end position="385"/>
    </location>
</feature>